<dbReference type="STRING" id="337701.SAMN05444398_10690"/>
<name>A0A1M7DXA9_9RHOB</name>
<dbReference type="AlphaFoldDB" id="A0A1M7DXA9"/>
<evidence type="ECO:0000256" key="1">
    <source>
        <dbReference type="SAM" id="SignalP"/>
    </source>
</evidence>
<dbReference type="Proteomes" id="UP000183974">
    <property type="component" value="Unassembled WGS sequence"/>
</dbReference>
<keyword evidence="3" id="KW-1185">Reference proteome</keyword>
<dbReference type="EMBL" id="FRBR01000006">
    <property type="protein sequence ID" value="SHL84033.1"/>
    <property type="molecule type" value="Genomic_DNA"/>
</dbReference>
<gene>
    <name evidence="2" type="ORF">SAMN05444398_10690</name>
</gene>
<keyword evidence="1" id="KW-0732">Signal</keyword>
<proteinExistence type="predicted"/>
<organism evidence="2 3">
    <name type="scientific">Roseovarius pacificus</name>
    <dbReference type="NCBI Taxonomy" id="337701"/>
    <lineage>
        <taxon>Bacteria</taxon>
        <taxon>Pseudomonadati</taxon>
        <taxon>Pseudomonadota</taxon>
        <taxon>Alphaproteobacteria</taxon>
        <taxon>Rhodobacterales</taxon>
        <taxon>Roseobacteraceae</taxon>
        <taxon>Roseovarius</taxon>
    </lineage>
</organism>
<protein>
    <submittedName>
        <fullName evidence="2">Lipopolysaccharide export system protein LptC</fullName>
    </submittedName>
</protein>
<sequence>MKILLPLAALGLLSTLFLLSRTVDPTKSIAVSQIDIEKRAQEQGASNPTFAGVTDSGDQIVVRAQSAIPDKEDMRLMHASGIDATLALKSGAVIDVTAQGADVDSDAFKAQLNGNVRVVTSNGYDFGTDVLNSRFDILYADTPGPVSGTGPPGDLDAGRMILTSDEQTGDAHLLFTDGVKLIYHPQNSED</sequence>
<evidence type="ECO:0000313" key="3">
    <source>
        <dbReference type="Proteomes" id="UP000183974"/>
    </source>
</evidence>
<reference evidence="2 3" key="1">
    <citation type="submission" date="2016-11" db="EMBL/GenBank/DDBJ databases">
        <authorList>
            <person name="Jaros S."/>
            <person name="Januszkiewicz K."/>
            <person name="Wedrychowicz H."/>
        </authorList>
    </citation>
    <scope>NUCLEOTIDE SEQUENCE [LARGE SCALE GENOMIC DNA]</scope>
    <source>
        <strain evidence="2 3">DSM 29589</strain>
    </source>
</reference>
<feature type="signal peptide" evidence="1">
    <location>
        <begin position="1"/>
        <end position="20"/>
    </location>
</feature>
<feature type="chain" id="PRO_5009925206" evidence="1">
    <location>
        <begin position="21"/>
        <end position="190"/>
    </location>
</feature>
<evidence type="ECO:0000313" key="2">
    <source>
        <dbReference type="EMBL" id="SHL84033.1"/>
    </source>
</evidence>
<accession>A0A1M7DXA9</accession>